<reference evidence="2 3" key="1">
    <citation type="journal article" date="2024" name="Nat. Commun.">
        <title>Phylogenomics reveals the evolutionary origins of lichenization in chlorophyte algae.</title>
        <authorList>
            <person name="Puginier C."/>
            <person name="Libourel C."/>
            <person name="Otte J."/>
            <person name="Skaloud P."/>
            <person name="Haon M."/>
            <person name="Grisel S."/>
            <person name="Petersen M."/>
            <person name="Berrin J.G."/>
            <person name="Delaux P.M."/>
            <person name="Dal Grande F."/>
            <person name="Keller J."/>
        </authorList>
    </citation>
    <scope>NUCLEOTIDE SEQUENCE [LARGE SCALE GENOMIC DNA]</scope>
    <source>
        <strain evidence="2 3">SAG 245.80</strain>
    </source>
</reference>
<evidence type="ECO:0008006" key="4">
    <source>
        <dbReference type="Google" id="ProtNLM"/>
    </source>
</evidence>
<organism evidence="2 3">
    <name type="scientific">Elliptochloris bilobata</name>
    <dbReference type="NCBI Taxonomy" id="381761"/>
    <lineage>
        <taxon>Eukaryota</taxon>
        <taxon>Viridiplantae</taxon>
        <taxon>Chlorophyta</taxon>
        <taxon>core chlorophytes</taxon>
        <taxon>Trebouxiophyceae</taxon>
        <taxon>Trebouxiophyceae incertae sedis</taxon>
        <taxon>Elliptochloris clade</taxon>
        <taxon>Elliptochloris</taxon>
    </lineage>
</organism>
<comment type="caution">
    <text evidence="2">The sequence shown here is derived from an EMBL/GenBank/DDBJ whole genome shotgun (WGS) entry which is preliminary data.</text>
</comment>
<gene>
    <name evidence="2" type="ORF">WJX81_002757</name>
</gene>
<accession>A0AAW1QW98</accession>
<feature type="region of interest" description="Disordered" evidence="1">
    <location>
        <begin position="1"/>
        <end position="30"/>
    </location>
</feature>
<evidence type="ECO:0000313" key="2">
    <source>
        <dbReference type="EMBL" id="KAK9825843.1"/>
    </source>
</evidence>
<dbReference type="AlphaFoldDB" id="A0AAW1QW98"/>
<keyword evidence="3" id="KW-1185">Reference proteome</keyword>
<name>A0AAW1QW98_9CHLO</name>
<dbReference type="Proteomes" id="UP001445335">
    <property type="component" value="Unassembled WGS sequence"/>
</dbReference>
<sequence>MQAASAAGASGGRKPSDSSGKRKRGNKPKYVYSTQQEVVAHRCERNRDTALRSYYKRKAEEERLKGEIAALREERTALEGLLQCVRAPSIDTGRLGQLLRQGSSPEAVLEMVSAGKLSTS</sequence>
<protein>
    <recommendedName>
        <fullName evidence="4">BZIP domain-containing protein</fullName>
    </recommendedName>
</protein>
<proteinExistence type="predicted"/>
<evidence type="ECO:0000256" key="1">
    <source>
        <dbReference type="SAM" id="MobiDB-lite"/>
    </source>
</evidence>
<dbReference type="EMBL" id="JALJOU010000070">
    <property type="protein sequence ID" value="KAK9825843.1"/>
    <property type="molecule type" value="Genomic_DNA"/>
</dbReference>
<evidence type="ECO:0000313" key="3">
    <source>
        <dbReference type="Proteomes" id="UP001445335"/>
    </source>
</evidence>